<gene>
    <name evidence="2" type="ordered locus">STH3329</name>
</gene>
<protein>
    <submittedName>
        <fullName evidence="2">Uncharacterized protein</fullName>
    </submittedName>
</protein>
<dbReference type="Proteomes" id="UP000000417">
    <property type="component" value="Chromosome"/>
</dbReference>
<evidence type="ECO:0000313" key="2">
    <source>
        <dbReference type="EMBL" id="BAD42310.1"/>
    </source>
</evidence>
<proteinExistence type="predicted"/>
<dbReference type="AlphaFoldDB" id="Q67J40"/>
<keyword evidence="3" id="KW-1185">Reference proteome</keyword>
<sequence length="166" mass="18410">MDTEPFCSYRTGLLRQAPSPGAPVGDVPRGTTRKVVGPQAEKYTRPAVMQGTRTGSDRTPSGLMRRFSTDVPRGTLPPIERADMPPQHRPALLVKRRQVARVTRHMVLTVRHDTPRGRRFTGMGDCPDLADNRRSVTGRTGTLPARGLAKALTTCRLRMARRKMTP</sequence>
<accession>Q67J40</accession>
<evidence type="ECO:0000313" key="3">
    <source>
        <dbReference type="Proteomes" id="UP000000417"/>
    </source>
</evidence>
<dbReference type="STRING" id="292459.STH3329"/>
<dbReference type="EMBL" id="AP006840">
    <property type="protein sequence ID" value="BAD42310.1"/>
    <property type="molecule type" value="Genomic_DNA"/>
</dbReference>
<organism evidence="2 3">
    <name type="scientific">Symbiobacterium thermophilum (strain DSM 24528 / JCM 14929 / IAM 14863 / T)</name>
    <dbReference type="NCBI Taxonomy" id="292459"/>
    <lineage>
        <taxon>Bacteria</taxon>
        <taxon>Bacillati</taxon>
        <taxon>Bacillota</taxon>
        <taxon>Clostridia</taxon>
        <taxon>Eubacteriales</taxon>
        <taxon>Symbiobacteriaceae</taxon>
        <taxon>Symbiobacterium</taxon>
    </lineage>
</organism>
<name>Q67J40_SYMTH</name>
<reference evidence="2 3" key="1">
    <citation type="journal article" date="2004" name="Nucleic Acids Res.">
        <title>Genome sequence of Symbiobacterium thermophilum, an uncultivable bacterium that depends on microbial commensalism.</title>
        <authorList>
            <person name="Ueda K."/>
            <person name="Yamashita A."/>
            <person name="Ishikawa J."/>
            <person name="Shimada M."/>
            <person name="Watsuji T."/>
            <person name="Morimura K."/>
            <person name="Ikeda H."/>
            <person name="Hattori M."/>
            <person name="Beppu T."/>
        </authorList>
    </citation>
    <scope>NUCLEOTIDE SEQUENCE [LARGE SCALE GENOMIC DNA]</scope>
    <source>
        <strain evidence="3">T / IAM 14863</strain>
    </source>
</reference>
<dbReference type="KEGG" id="sth:STH3329"/>
<feature type="region of interest" description="Disordered" evidence="1">
    <location>
        <begin position="13"/>
        <end position="85"/>
    </location>
</feature>
<dbReference type="HOGENOM" id="CLU_1601851_0_0_9"/>
<evidence type="ECO:0000256" key="1">
    <source>
        <dbReference type="SAM" id="MobiDB-lite"/>
    </source>
</evidence>